<evidence type="ECO:0000256" key="5">
    <source>
        <dbReference type="ARBA" id="ARBA00022840"/>
    </source>
</evidence>
<proteinExistence type="predicted"/>
<comment type="caution">
    <text evidence="8">The sequence shown here is derived from an EMBL/GenBank/DDBJ whole genome shotgun (WGS) entry which is preliminary data.</text>
</comment>
<dbReference type="PIRSF" id="PIRSF039085">
    <property type="entry name" value="ABC_ATPase_HisP"/>
    <property type="match status" value="1"/>
</dbReference>
<dbReference type="GO" id="GO:0015424">
    <property type="term" value="F:ABC-type amino acid transporter activity"/>
    <property type="evidence" value="ECO:0007669"/>
    <property type="project" value="InterPro"/>
</dbReference>
<dbReference type="PANTHER" id="PTHR43166:SF35">
    <property type="entry name" value="L-CYSTINE IMPORT ATP-BINDING PROTEIN TCYN"/>
    <property type="match status" value="1"/>
</dbReference>
<dbReference type="PATRIC" id="fig|1423776.4.peg.1504"/>
<keyword evidence="6" id="KW-0472">Membrane</keyword>
<dbReference type="GO" id="GO:0005524">
    <property type="term" value="F:ATP binding"/>
    <property type="evidence" value="ECO:0007669"/>
    <property type="project" value="UniProtKB-KW"/>
</dbReference>
<evidence type="ECO:0000256" key="4">
    <source>
        <dbReference type="ARBA" id="ARBA00022741"/>
    </source>
</evidence>
<dbReference type="InterPro" id="IPR050086">
    <property type="entry name" value="MetN_ABC_transporter-like"/>
</dbReference>
<dbReference type="Pfam" id="PF00005">
    <property type="entry name" value="ABC_tran"/>
    <property type="match status" value="1"/>
</dbReference>
<dbReference type="PROSITE" id="PS50893">
    <property type="entry name" value="ABC_TRANSPORTER_2"/>
    <property type="match status" value="1"/>
</dbReference>
<name>A0A0R1LV46_9LACO</name>
<evidence type="ECO:0000313" key="9">
    <source>
        <dbReference type="Proteomes" id="UP000051160"/>
    </source>
</evidence>
<keyword evidence="4" id="KW-0547">Nucleotide-binding</keyword>
<protein>
    <submittedName>
        <fullName evidence="8">Abc-type polar amino acid transport system, atpase component</fullName>
    </submittedName>
</protein>
<dbReference type="EMBL" id="AZEE01000029">
    <property type="protein sequence ID" value="KRK97459.1"/>
    <property type="molecule type" value="Genomic_DNA"/>
</dbReference>
<dbReference type="GO" id="GO:0016887">
    <property type="term" value="F:ATP hydrolysis activity"/>
    <property type="evidence" value="ECO:0007669"/>
    <property type="project" value="InterPro"/>
</dbReference>
<keyword evidence="9" id="KW-1185">Reference proteome</keyword>
<dbReference type="SMART" id="SM00382">
    <property type="entry name" value="AAA"/>
    <property type="match status" value="1"/>
</dbReference>
<comment type="subcellular location">
    <subcellularLocation>
        <location evidence="1">Cell membrane</location>
        <topology evidence="1">Peripheral membrane protein</topology>
    </subcellularLocation>
</comment>
<keyword evidence="5" id="KW-0067">ATP-binding</keyword>
<keyword evidence="3" id="KW-1003">Cell membrane</keyword>
<reference evidence="8 9" key="1">
    <citation type="journal article" date="2015" name="Genome Announc.">
        <title>Expanding the biotechnology potential of lactobacilli through comparative genomics of 213 strains and associated genera.</title>
        <authorList>
            <person name="Sun Z."/>
            <person name="Harris H.M."/>
            <person name="McCann A."/>
            <person name="Guo C."/>
            <person name="Argimon S."/>
            <person name="Zhang W."/>
            <person name="Yang X."/>
            <person name="Jeffery I.B."/>
            <person name="Cooney J.C."/>
            <person name="Kagawa T.F."/>
            <person name="Liu W."/>
            <person name="Song Y."/>
            <person name="Salvetti E."/>
            <person name="Wrobel A."/>
            <person name="Rasinkangas P."/>
            <person name="Parkhill J."/>
            <person name="Rea M.C."/>
            <person name="O'Sullivan O."/>
            <person name="Ritari J."/>
            <person name="Douillard F.P."/>
            <person name="Paul Ross R."/>
            <person name="Yang R."/>
            <person name="Briner A.E."/>
            <person name="Felis G.E."/>
            <person name="de Vos W.M."/>
            <person name="Barrangou R."/>
            <person name="Klaenhammer T.R."/>
            <person name="Caufield P.W."/>
            <person name="Cui Y."/>
            <person name="Zhang H."/>
            <person name="O'Toole P.W."/>
        </authorList>
    </citation>
    <scope>NUCLEOTIDE SEQUENCE [LARGE SCALE GENOMIC DNA]</scope>
    <source>
        <strain evidence="8 9">DSM 19909</strain>
    </source>
</reference>
<dbReference type="InterPro" id="IPR017871">
    <property type="entry name" value="ABC_transporter-like_CS"/>
</dbReference>
<dbReference type="InterPro" id="IPR003593">
    <property type="entry name" value="AAA+_ATPase"/>
</dbReference>
<evidence type="ECO:0000256" key="1">
    <source>
        <dbReference type="ARBA" id="ARBA00004202"/>
    </source>
</evidence>
<organism evidence="8 9">
    <name type="scientific">Secundilactobacillus odoratitofui DSM 19909 = JCM 15043</name>
    <dbReference type="NCBI Taxonomy" id="1423776"/>
    <lineage>
        <taxon>Bacteria</taxon>
        <taxon>Bacillati</taxon>
        <taxon>Bacillota</taxon>
        <taxon>Bacilli</taxon>
        <taxon>Lactobacillales</taxon>
        <taxon>Lactobacillaceae</taxon>
        <taxon>Secundilactobacillus</taxon>
    </lineage>
</organism>
<evidence type="ECO:0000256" key="6">
    <source>
        <dbReference type="ARBA" id="ARBA00023136"/>
    </source>
</evidence>
<dbReference type="GO" id="GO:0005886">
    <property type="term" value="C:plasma membrane"/>
    <property type="evidence" value="ECO:0007669"/>
    <property type="project" value="UniProtKB-SubCell"/>
</dbReference>
<dbReference type="PANTHER" id="PTHR43166">
    <property type="entry name" value="AMINO ACID IMPORT ATP-BINDING PROTEIN"/>
    <property type="match status" value="1"/>
</dbReference>
<accession>A0A0R1LV46</accession>
<dbReference type="InterPro" id="IPR003439">
    <property type="entry name" value="ABC_transporter-like_ATP-bd"/>
</dbReference>
<evidence type="ECO:0000256" key="2">
    <source>
        <dbReference type="ARBA" id="ARBA00022448"/>
    </source>
</evidence>
<evidence type="ECO:0000256" key="3">
    <source>
        <dbReference type="ARBA" id="ARBA00022475"/>
    </source>
</evidence>
<feature type="domain" description="ABC transporter" evidence="7">
    <location>
        <begin position="1"/>
        <end position="231"/>
    </location>
</feature>
<dbReference type="InterPro" id="IPR030679">
    <property type="entry name" value="ABC_ATPase_HisP-typ"/>
</dbReference>
<dbReference type="InterPro" id="IPR027417">
    <property type="entry name" value="P-loop_NTPase"/>
</dbReference>
<gene>
    <name evidence="8" type="ORF">FD04_GL001486</name>
</gene>
<keyword evidence="2" id="KW-0813">Transport</keyword>
<dbReference type="Proteomes" id="UP000051160">
    <property type="component" value="Unassembled WGS sequence"/>
</dbReference>
<dbReference type="AlphaFoldDB" id="A0A0R1LV46"/>
<sequence>MQFSKRKVLKNINLTVEEGSVTAIVGPSGSGKTTLLRTLNLLQTPSEGSVEVAGVQVEANKLNKAVTRQIRAQSTMVFQQFNLFKNLTALENVMSPLIYNKVATFDEAKAQALKVLRDFDLEKIADQYPVTLSGGQQQRVSIARAIVSKPKVVLFDEPTSALDPEMVSGVLNAIAKLAKQHITMVIVTHEIEFARQIADQAIFVEDGEILAQGPANEILSSTGSGRIADFVNSLENRGQPETANVVEGHTPTNQHRFKVISNRQSVATGIQANQ</sequence>
<dbReference type="PROSITE" id="PS00211">
    <property type="entry name" value="ABC_TRANSPORTER_1"/>
    <property type="match status" value="1"/>
</dbReference>
<dbReference type="Gene3D" id="3.40.50.300">
    <property type="entry name" value="P-loop containing nucleotide triphosphate hydrolases"/>
    <property type="match status" value="1"/>
</dbReference>
<evidence type="ECO:0000313" key="8">
    <source>
        <dbReference type="EMBL" id="KRK97459.1"/>
    </source>
</evidence>
<dbReference type="SUPFAM" id="SSF52540">
    <property type="entry name" value="P-loop containing nucleoside triphosphate hydrolases"/>
    <property type="match status" value="1"/>
</dbReference>
<evidence type="ECO:0000259" key="7">
    <source>
        <dbReference type="PROSITE" id="PS50893"/>
    </source>
</evidence>
<dbReference type="STRING" id="1423776.FD04_GL001486"/>